<name>A0A8X6LZQ0_TRICU</name>
<evidence type="ECO:0000313" key="1">
    <source>
        <dbReference type="EMBL" id="GFR26622.1"/>
    </source>
</evidence>
<organism evidence="1 2">
    <name type="scientific">Trichonephila clavata</name>
    <name type="common">Joro spider</name>
    <name type="synonym">Nephila clavata</name>
    <dbReference type="NCBI Taxonomy" id="2740835"/>
    <lineage>
        <taxon>Eukaryota</taxon>
        <taxon>Metazoa</taxon>
        <taxon>Ecdysozoa</taxon>
        <taxon>Arthropoda</taxon>
        <taxon>Chelicerata</taxon>
        <taxon>Arachnida</taxon>
        <taxon>Araneae</taxon>
        <taxon>Araneomorphae</taxon>
        <taxon>Entelegynae</taxon>
        <taxon>Araneoidea</taxon>
        <taxon>Nephilidae</taxon>
        <taxon>Trichonephila</taxon>
    </lineage>
</organism>
<protein>
    <submittedName>
        <fullName evidence="1">Uncharacterized protein</fullName>
    </submittedName>
</protein>
<reference evidence="1" key="1">
    <citation type="submission" date="2020-07" db="EMBL/GenBank/DDBJ databases">
        <title>Multicomponent nature underlies the extraordinary mechanical properties of spider dragline silk.</title>
        <authorList>
            <person name="Kono N."/>
            <person name="Nakamura H."/>
            <person name="Mori M."/>
            <person name="Yoshida Y."/>
            <person name="Ohtoshi R."/>
            <person name="Malay A.D."/>
            <person name="Moran D.A.P."/>
            <person name="Tomita M."/>
            <person name="Numata K."/>
            <person name="Arakawa K."/>
        </authorList>
    </citation>
    <scope>NUCLEOTIDE SEQUENCE</scope>
</reference>
<dbReference type="EMBL" id="BMAO01008809">
    <property type="protein sequence ID" value="GFR26622.1"/>
    <property type="molecule type" value="Genomic_DNA"/>
</dbReference>
<evidence type="ECO:0000313" key="2">
    <source>
        <dbReference type="Proteomes" id="UP000887116"/>
    </source>
</evidence>
<comment type="caution">
    <text evidence="1">The sequence shown here is derived from an EMBL/GenBank/DDBJ whole genome shotgun (WGS) entry which is preliminary data.</text>
</comment>
<gene>
    <name evidence="1" type="ORF">TNCT_654541</name>
</gene>
<accession>A0A8X6LZQ0</accession>
<sequence length="159" mass="18273">MALEVLNNIPPDSLTINTDGSKFEDGRAESSVFIDNYEMDDRFSGHKTLTFDRFFNLKPFESLYLHKSKLLSLWRQTPDHNWYAASNSRLPLSCSGPRTLQSSLVRFRNGHLRPMKFQFSPCSLPVSPSYLTCLGVSCRHLVAEQRGTLNYLCDEVFWT</sequence>
<dbReference type="AlphaFoldDB" id="A0A8X6LZQ0"/>
<proteinExistence type="predicted"/>
<dbReference type="Proteomes" id="UP000887116">
    <property type="component" value="Unassembled WGS sequence"/>
</dbReference>
<keyword evidence="2" id="KW-1185">Reference proteome</keyword>